<proteinExistence type="predicted"/>
<sequence>MELLEQVQRRAMKMIRGLEHLSYEDRLRELGLFSLKKRRLWGDLIAAFQYLKGAYKKSGEGLFTRACSDRTRGNGLKLKEGRFRLDIWKNFFTVRVVRHWNRLPREAVDAPSLEVLKAMLDGALGNLV</sequence>
<keyword evidence="2" id="KW-1185">Reference proteome</keyword>
<protein>
    <submittedName>
        <fullName evidence="1">Uncharacterized protein</fullName>
    </submittedName>
</protein>
<dbReference type="Proteomes" id="UP001623348">
    <property type="component" value="Unassembled WGS sequence"/>
</dbReference>
<dbReference type="AlphaFoldDB" id="A0ABC9VY36"/>
<dbReference type="EMBL" id="BAAFJT010000001">
    <property type="protein sequence ID" value="GAB0178286.1"/>
    <property type="molecule type" value="Genomic_DNA"/>
</dbReference>
<reference evidence="1 2" key="1">
    <citation type="submission" date="2024-06" db="EMBL/GenBank/DDBJ databases">
        <title>The draft genome of Grus japonensis, version 3.</title>
        <authorList>
            <person name="Nabeshima K."/>
            <person name="Suzuki S."/>
            <person name="Onuma M."/>
        </authorList>
    </citation>
    <scope>NUCLEOTIDE SEQUENCE [LARGE SCALE GENOMIC DNA]</scope>
    <source>
        <strain evidence="1 2">451A</strain>
    </source>
</reference>
<comment type="caution">
    <text evidence="1">The sequence shown here is derived from an EMBL/GenBank/DDBJ whole genome shotgun (WGS) entry which is preliminary data.</text>
</comment>
<evidence type="ECO:0000313" key="2">
    <source>
        <dbReference type="Proteomes" id="UP001623348"/>
    </source>
</evidence>
<gene>
    <name evidence="1" type="ORF">GRJ2_000293900</name>
</gene>
<accession>A0ABC9VY36</accession>
<organism evidence="1 2">
    <name type="scientific">Grus japonensis</name>
    <name type="common">Japanese crane</name>
    <name type="synonym">Red-crowned crane</name>
    <dbReference type="NCBI Taxonomy" id="30415"/>
    <lineage>
        <taxon>Eukaryota</taxon>
        <taxon>Metazoa</taxon>
        <taxon>Chordata</taxon>
        <taxon>Craniata</taxon>
        <taxon>Vertebrata</taxon>
        <taxon>Euteleostomi</taxon>
        <taxon>Archelosauria</taxon>
        <taxon>Archosauria</taxon>
        <taxon>Dinosauria</taxon>
        <taxon>Saurischia</taxon>
        <taxon>Theropoda</taxon>
        <taxon>Coelurosauria</taxon>
        <taxon>Aves</taxon>
        <taxon>Neognathae</taxon>
        <taxon>Neoaves</taxon>
        <taxon>Gruiformes</taxon>
        <taxon>Gruidae</taxon>
        <taxon>Grus</taxon>
    </lineage>
</organism>
<evidence type="ECO:0000313" key="1">
    <source>
        <dbReference type="EMBL" id="GAB0178286.1"/>
    </source>
</evidence>
<name>A0ABC9VY36_GRUJA</name>